<dbReference type="InterPro" id="IPR001789">
    <property type="entry name" value="Sig_transdc_resp-reg_receiver"/>
</dbReference>
<dbReference type="Gene3D" id="3.40.50.2300">
    <property type="match status" value="1"/>
</dbReference>
<protein>
    <recommendedName>
        <fullName evidence="3">Response regulatory domain-containing protein</fullName>
    </recommendedName>
</protein>
<name>A0ABP8MF18_9BACT</name>
<dbReference type="CDD" id="cd00156">
    <property type="entry name" value="REC"/>
    <property type="match status" value="1"/>
</dbReference>
<dbReference type="EMBL" id="BAABHD010000005">
    <property type="protein sequence ID" value="GAA4449303.1"/>
    <property type="molecule type" value="Genomic_DNA"/>
</dbReference>
<keyword evidence="1" id="KW-0597">Phosphoprotein</keyword>
<evidence type="ECO:0000256" key="1">
    <source>
        <dbReference type="ARBA" id="ARBA00022553"/>
    </source>
</evidence>
<dbReference type="SMART" id="SM00448">
    <property type="entry name" value="REC"/>
    <property type="match status" value="1"/>
</dbReference>
<gene>
    <name evidence="4" type="ORF">GCM10023189_08580</name>
</gene>
<comment type="caution">
    <text evidence="2">Lacks conserved residue(s) required for the propagation of feature annotation.</text>
</comment>
<comment type="caution">
    <text evidence="4">The sequence shown here is derived from an EMBL/GenBank/DDBJ whole genome shotgun (WGS) entry which is preliminary data.</text>
</comment>
<evidence type="ECO:0000313" key="5">
    <source>
        <dbReference type="Proteomes" id="UP001501175"/>
    </source>
</evidence>
<proteinExistence type="predicted"/>
<reference evidence="5" key="1">
    <citation type="journal article" date="2019" name="Int. J. Syst. Evol. Microbiol.">
        <title>The Global Catalogue of Microorganisms (GCM) 10K type strain sequencing project: providing services to taxonomists for standard genome sequencing and annotation.</title>
        <authorList>
            <consortium name="The Broad Institute Genomics Platform"/>
            <consortium name="The Broad Institute Genome Sequencing Center for Infectious Disease"/>
            <person name="Wu L."/>
            <person name="Ma J."/>
        </authorList>
    </citation>
    <scope>NUCLEOTIDE SEQUENCE [LARGE SCALE GENOMIC DNA]</scope>
    <source>
        <strain evidence="5">JCM 17927</strain>
    </source>
</reference>
<dbReference type="InterPro" id="IPR011006">
    <property type="entry name" value="CheY-like_superfamily"/>
</dbReference>
<evidence type="ECO:0000259" key="3">
    <source>
        <dbReference type="PROSITE" id="PS50110"/>
    </source>
</evidence>
<sequence length="168" mass="18695">MKSKFNLLLVEENLHLASVLEQTLKTDFNITVAATGNEAVRLLVGGNQFDFIISELELTHFSGLKLVKLIRTSMLLRHIPILILSGSTESDTRITCLEEGADGCITKPFNPLEVKAKLHAMLRRTKTQVFQAETPTVPEHFDKEFGKLNVLRSRLSSILRGYSTTVGA</sequence>
<accession>A0ABP8MF18</accession>
<dbReference type="RefSeq" id="WP_345240916.1">
    <property type="nucleotide sequence ID" value="NZ_BAABHD010000005.1"/>
</dbReference>
<dbReference type="InterPro" id="IPR050595">
    <property type="entry name" value="Bact_response_regulator"/>
</dbReference>
<dbReference type="PANTHER" id="PTHR44591">
    <property type="entry name" value="STRESS RESPONSE REGULATOR PROTEIN 1"/>
    <property type="match status" value="1"/>
</dbReference>
<feature type="domain" description="Response regulatory" evidence="3">
    <location>
        <begin position="6"/>
        <end position="122"/>
    </location>
</feature>
<organism evidence="4 5">
    <name type="scientific">Nibrella saemangeumensis</name>
    <dbReference type="NCBI Taxonomy" id="1084526"/>
    <lineage>
        <taxon>Bacteria</taxon>
        <taxon>Pseudomonadati</taxon>
        <taxon>Bacteroidota</taxon>
        <taxon>Cytophagia</taxon>
        <taxon>Cytophagales</taxon>
        <taxon>Spirosomataceae</taxon>
        <taxon>Nibrella</taxon>
    </lineage>
</organism>
<evidence type="ECO:0000256" key="2">
    <source>
        <dbReference type="PROSITE-ProRule" id="PRU00169"/>
    </source>
</evidence>
<dbReference type="Proteomes" id="UP001501175">
    <property type="component" value="Unassembled WGS sequence"/>
</dbReference>
<dbReference type="PANTHER" id="PTHR44591:SF3">
    <property type="entry name" value="RESPONSE REGULATORY DOMAIN-CONTAINING PROTEIN"/>
    <property type="match status" value="1"/>
</dbReference>
<dbReference type="Pfam" id="PF00072">
    <property type="entry name" value="Response_reg"/>
    <property type="match status" value="1"/>
</dbReference>
<dbReference type="SUPFAM" id="SSF52172">
    <property type="entry name" value="CheY-like"/>
    <property type="match status" value="1"/>
</dbReference>
<dbReference type="PROSITE" id="PS50110">
    <property type="entry name" value="RESPONSE_REGULATORY"/>
    <property type="match status" value="1"/>
</dbReference>
<evidence type="ECO:0000313" key="4">
    <source>
        <dbReference type="EMBL" id="GAA4449303.1"/>
    </source>
</evidence>
<keyword evidence="5" id="KW-1185">Reference proteome</keyword>